<dbReference type="GO" id="GO:0010125">
    <property type="term" value="P:mycothiol biosynthetic process"/>
    <property type="evidence" value="ECO:0007669"/>
    <property type="project" value="UniProtKB-UniRule"/>
</dbReference>
<comment type="caution">
    <text evidence="7">The sequence shown here is derived from an EMBL/GenBank/DDBJ whole genome shotgun (WGS) entry which is preliminary data.</text>
</comment>
<dbReference type="RefSeq" id="WP_100344554.1">
    <property type="nucleotide sequence ID" value="NZ_PGFB01000003.1"/>
</dbReference>
<feature type="binding site" evidence="4">
    <location>
        <position position="256"/>
    </location>
    <ligand>
        <name>1D-myo-inositol 2-(L-cysteinylamino)-2-deoxy-alpha-D-glucopyranoside</name>
        <dbReference type="ChEBI" id="CHEBI:58887"/>
    </ligand>
</feature>
<accession>A0A2M9BVF5</accession>
<feature type="binding site" evidence="4">
    <location>
        <begin position="299"/>
        <end position="304"/>
    </location>
    <ligand>
        <name>acetyl-CoA</name>
        <dbReference type="ChEBI" id="CHEBI:57288"/>
        <label>2</label>
    </ligand>
</feature>
<dbReference type="HAMAP" id="MF_01698">
    <property type="entry name" value="MshD"/>
    <property type="match status" value="1"/>
</dbReference>
<comment type="function">
    <text evidence="4">Catalyzes the transfer of acetyl from acetyl-CoA to desacetylmycothiol (Cys-GlcN-Ins) to form mycothiol.</text>
</comment>
<feature type="binding site" evidence="4">
    <location>
        <position position="247"/>
    </location>
    <ligand>
        <name>1D-myo-inositol 2-(L-cysteinylamino)-2-deoxy-alpha-D-glucopyranoside</name>
        <dbReference type="ChEBI" id="CHEBI:58887"/>
    </ligand>
</feature>
<feature type="binding site" evidence="4">
    <location>
        <position position="294"/>
    </location>
    <ligand>
        <name>1D-myo-inositol 2-(L-cysteinylamino)-2-deoxy-alpha-D-glucopyranoside</name>
        <dbReference type="ChEBI" id="CHEBI:58887"/>
    </ligand>
</feature>
<feature type="binding site" evidence="4">
    <location>
        <begin position="260"/>
        <end position="262"/>
    </location>
    <ligand>
        <name>acetyl-CoA</name>
        <dbReference type="ChEBI" id="CHEBI:57288"/>
        <label>2</label>
    </ligand>
</feature>
<evidence type="ECO:0000313" key="7">
    <source>
        <dbReference type="EMBL" id="PJJ61936.1"/>
    </source>
</evidence>
<name>A0A2M9BVF5_9MICO</name>
<keyword evidence="2 4" id="KW-0677">Repeat</keyword>
<feature type="binding site" evidence="4">
    <location>
        <begin position="82"/>
        <end position="84"/>
    </location>
    <ligand>
        <name>acetyl-CoA</name>
        <dbReference type="ChEBI" id="CHEBI:57288"/>
        <label>1</label>
    </ligand>
</feature>
<dbReference type="PANTHER" id="PTHR43072">
    <property type="entry name" value="N-ACETYLTRANSFERASE"/>
    <property type="match status" value="1"/>
</dbReference>
<feature type="binding site" evidence="4">
    <location>
        <position position="42"/>
    </location>
    <ligand>
        <name>1D-myo-inositol 2-(L-cysteinylamino)-2-deoxy-alpha-D-glucopyranoside</name>
        <dbReference type="ChEBI" id="CHEBI:58887"/>
    </ligand>
</feature>
<organism evidence="7 8">
    <name type="scientific">Compostimonas suwonensis</name>
    <dbReference type="NCBI Taxonomy" id="1048394"/>
    <lineage>
        <taxon>Bacteria</taxon>
        <taxon>Bacillati</taxon>
        <taxon>Actinomycetota</taxon>
        <taxon>Actinomycetes</taxon>
        <taxon>Micrococcales</taxon>
        <taxon>Microbacteriaceae</taxon>
        <taxon>Compostimonas</taxon>
    </lineage>
</organism>
<proteinExistence type="inferred from homology"/>
<reference evidence="7 8" key="1">
    <citation type="submission" date="2017-11" db="EMBL/GenBank/DDBJ databases">
        <title>Genomic Encyclopedia of Archaeal and Bacterial Type Strains, Phase II (KMG-II): From Individual Species to Whole Genera.</title>
        <authorList>
            <person name="Goeker M."/>
        </authorList>
    </citation>
    <scope>NUCLEOTIDE SEQUENCE [LARGE SCALE GENOMIC DNA]</scope>
    <source>
        <strain evidence="7 8">DSM 25625</strain>
    </source>
</reference>
<dbReference type="Pfam" id="PF00583">
    <property type="entry name" value="Acetyltransf_1"/>
    <property type="match status" value="1"/>
</dbReference>
<dbReference type="EC" id="2.3.1.189" evidence="4"/>
<feature type="region of interest" description="Disordered" evidence="5">
    <location>
        <begin position="154"/>
        <end position="184"/>
    </location>
</feature>
<comment type="catalytic activity">
    <reaction evidence="4">
        <text>1D-myo-inositol 2-(L-cysteinylamino)-2-deoxy-alpha-D-glucopyranoside + acetyl-CoA = mycothiol + CoA + H(+)</text>
        <dbReference type="Rhea" id="RHEA:26172"/>
        <dbReference type="ChEBI" id="CHEBI:15378"/>
        <dbReference type="ChEBI" id="CHEBI:16768"/>
        <dbReference type="ChEBI" id="CHEBI:57287"/>
        <dbReference type="ChEBI" id="CHEBI:57288"/>
        <dbReference type="ChEBI" id="CHEBI:58887"/>
        <dbReference type="EC" id="2.3.1.189"/>
    </reaction>
</comment>
<evidence type="ECO:0000256" key="1">
    <source>
        <dbReference type="ARBA" id="ARBA00022679"/>
    </source>
</evidence>
<keyword evidence="3 4" id="KW-0012">Acyltransferase</keyword>
<feature type="domain" description="N-acetyltransferase" evidence="6">
    <location>
        <begin position="4"/>
        <end position="152"/>
    </location>
</feature>
<dbReference type="InterPro" id="IPR016181">
    <property type="entry name" value="Acyl_CoA_acyltransferase"/>
</dbReference>
<dbReference type="GO" id="GO:0035447">
    <property type="term" value="F:mycothiol synthase activity"/>
    <property type="evidence" value="ECO:0007669"/>
    <property type="project" value="UniProtKB-UniRule"/>
</dbReference>
<feature type="region of interest" description="Disordered" evidence="5">
    <location>
        <begin position="1"/>
        <end position="42"/>
    </location>
</feature>
<dbReference type="NCBIfam" id="TIGR03448">
    <property type="entry name" value="mycothiol_MshD"/>
    <property type="match status" value="1"/>
</dbReference>
<sequence length="323" mass="34126">MSATALRLATPDPSDGSSGPGGSFEAVASAAQAADGHDPFNEQTRLDLASGRRSPLVAFGDAAGGEAEPLAAAVVGAGELDLVVHPAHRRRGVGAALLERLLAERLRSEAALTAWSHGDHPAARALAASHGFEAVRTLLQLRLGLGLGLGLDGSADRPGASGPGDEQAADEREPADAGGVTVEEYRPERDRDDWVALNRLAFAFHPEQGAMTADDVRAREAEPWFDPSVFFLARSDDGALLGYNWLKVEPGDDVGEIYVIGVHPDASGRGLGTRLMHRGLRALRERGLSAATLYVEADNAPAVRLYRSLGFVDENVDVQYSRI</sequence>
<comment type="caution">
    <text evidence="4">Lacks conserved residue(s) required for the propagation of feature annotation.</text>
</comment>
<feature type="binding site" evidence="4">
    <location>
        <position position="207"/>
    </location>
    <ligand>
        <name>1D-myo-inositol 2-(L-cysteinylamino)-2-deoxy-alpha-D-glucopyranoside</name>
        <dbReference type="ChEBI" id="CHEBI:58887"/>
    </ligand>
</feature>
<evidence type="ECO:0000256" key="5">
    <source>
        <dbReference type="SAM" id="MobiDB-lite"/>
    </source>
</evidence>
<dbReference type="OrthoDB" id="3208058at2"/>
<dbReference type="Gene3D" id="3.40.630.30">
    <property type="match status" value="1"/>
</dbReference>
<dbReference type="Proteomes" id="UP000230161">
    <property type="component" value="Unassembled WGS sequence"/>
</dbReference>
<gene>
    <name evidence="4" type="primary">mshD</name>
    <name evidence="7" type="ORF">CLV54_1725</name>
</gene>
<evidence type="ECO:0000256" key="2">
    <source>
        <dbReference type="ARBA" id="ARBA00022737"/>
    </source>
</evidence>
<evidence type="ECO:0000259" key="6">
    <source>
        <dbReference type="PROSITE" id="PS51186"/>
    </source>
</evidence>
<dbReference type="AlphaFoldDB" id="A0A2M9BVF5"/>
<keyword evidence="1 4" id="KW-0808">Transferase</keyword>
<dbReference type="EMBL" id="PGFB01000003">
    <property type="protein sequence ID" value="PJJ61936.1"/>
    <property type="molecule type" value="Genomic_DNA"/>
</dbReference>
<comment type="similarity">
    <text evidence="4">Belongs to the acetyltransferase family. MshD subfamily.</text>
</comment>
<evidence type="ECO:0000256" key="3">
    <source>
        <dbReference type="ARBA" id="ARBA00023315"/>
    </source>
</evidence>
<feature type="domain" description="N-acetyltransferase" evidence="6">
    <location>
        <begin position="180"/>
        <end position="323"/>
    </location>
</feature>
<dbReference type="SUPFAM" id="SSF55729">
    <property type="entry name" value="Acyl-CoA N-acyltransferases (Nat)"/>
    <property type="match status" value="2"/>
</dbReference>
<dbReference type="PROSITE" id="PS51186">
    <property type="entry name" value="GNAT"/>
    <property type="match status" value="2"/>
</dbReference>
<dbReference type="InterPro" id="IPR000182">
    <property type="entry name" value="GNAT_dom"/>
</dbReference>
<evidence type="ECO:0000256" key="4">
    <source>
        <dbReference type="HAMAP-Rule" id="MF_01698"/>
    </source>
</evidence>
<feature type="binding site" evidence="4">
    <location>
        <begin position="267"/>
        <end position="273"/>
    </location>
    <ligand>
        <name>acetyl-CoA</name>
        <dbReference type="ChEBI" id="CHEBI:57288"/>
        <label>2</label>
    </ligand>
</feature>
<dbReference type="InterPro" id="IPR017813">
    <property type="entry name" value="Mycothiol_AcTrfase"/>
</dbReference>
<dbReference type="PIRSF" id="PIRSF021524">
    <property type="entry name" value="MSH_acetyltransferase"/>
    <property type="match status" value="1"/>
</dbReference>
<protein>
    <recommendedName>
        <fullName evidence="4">Mycothiol acetyltransferase</fullName>
        <shortName evidence="4">MSH acetyltransferase</shortName>
        <ecNumber evidence="4">2.3.1.189</ecNumber>
    </recommendedName>
    <alternativeName>
        <fullName evidence="4">Mycothiol synthase</fullName>
    </alternativeName>
</protein>
<evidence type="ECO:0000313" key="8">
    <source>
        <dbReference type="Proteomes" id="UP000230161"/>
    </source>
</evidence>
<dbReference type="CDD" id="cd04301">
    <property type="entry name" value="NAT_SF"/>
    <property type="match status" value="1"/>
</dbReference>
<keyword evidence="8" id="KW-1185">Reference proteome</keyword>
<dbReference type="Pfam" id="PF13508">
    <property type="entry name" value="Acetyltransf_7"/>
    <property type="match status" value="1"/>
</dbReference>
<comment type="subunit">
    <text evidence="4">Monomer.</text>
</comment>